<feature type="compositionally biased region" description="Low complexity" evidence="5">
    <location>
        <begin position="728"/>
        <end position="737"/>
    </location>
</feature>
<keyword evidence="3 4" id="KW-0904">Protein phosphatase</keyword>
<protein>
    <recommendedName>
        <fullName evidence="6">PPM-type phosphatase domain-containing protein</fullName>
    </recommendedName>
</protein>
<evidence type="ECO:0000256" key="1">
    <source>
        <dbReference type="ARBA" id="ARBA00022723"/>
    </source>
</evidence>
<dbReference type="Proteomes" id="UP001432027">
    <property type="component" value="Unassembled WGS sequence"/>
</dbReference>
<keyword evidence="8" id="KW-1185">Reference proteome</keyword>
<organism evidence="7 8">
    <name type="scientific">Pristionchus entomophagus</name>
    <dbReference type="NCBI Taxonomy" id="358040"/>
    <lineage>
        <taxon>Eukaryota</taxon>
        <taxon>Metazoa</taxon>
        <taxon>Ecdysozoa</taxon>
        <taxon>Nematoda</taxon>
        <taxon>Chromadorea</taxon>
        <taxon>Rhabditida</taxon>
        <taxon>Rhabditina</taxon>
        <taxon>Diplogasteromorpha</taxon>
        <taxon>Diplogasteroidea</taxon>
        <taxon>Neodiplogasteridae</taxon>
        <taxon>Pristionchus</taxon>
    </lineage>
</organism>
<feature type="region of interest" description="Disordered" evidence="5">
    <location>
        <begin position="850"/>
        <end position="890"/>
    </location>
</feature>
<evidence type="ECO:0000256" key="5">
    <source>
        <dbReference type="SAM" id="MobiDB-lite"/>
    </source>
</evidence>
<feature type="compositionally biased region" description="Acidic residues" evidence="5">
    <location>
        <begin position="636"/>
        <end position="664"/>
    </location>
</feature>
<dbReference type="FunFam" id="3.60.40.10:FF:000060">
    <property type="entry name" value="Protein phosphatase 2c"/>
    <property type="match status" value="1"/>
</dbReference>
<reference evidence="7" key="1">
    <citation type="submission" date="2023-10" db="EMBL/GenBank/DDBJ databases">
        <title>Genome assembly of Pristionchus species.</title>
        <authorList>
            <person name="Yoshida K."/>
            <person name="Sommer R.J."/>
        </authorList>
    </citation>
    <scope>NUCLEOTIDE SEQUENCE</scope>
    <source>
        <strain evidence="7">RS0144</strain>
    </source>
</reference>
<dbReference type="GO" id="GO:0004722">
    <property type="term" value="F:protein serine/threonine phosphatase activity"/>
    <property type="evidence" value="ECO:0007669"/>
    <property type="project" value="InterPro"/>
</dbReference>
<dbReference type="PANTHER" id="PTHR47992">
    <property type="entry name" value="PROTEIN PHOSPHATASE"/>
    <property type="match status" value="1"/>
</dbReference>
<keyword evidence="2 4" id="KW-0378">Hydrolase</keyword>
<feature type="region of interest" description="Disordered" evidence="5">
    <location>
        <begin position="380"/>
        <end position="409"/>
    </location>
</feature>
<evidence type="ECO:0000259" key="6">
    <source>
        <dbReference type="PROSITE" id="PS51746"/>
    </source>
</evidence>
<feature type="non-terminal residue" evidence="7">
    <location>
        <position position="1"/>
    </location>
</feature>
<dbReference type="InterPro" id="IPR036457">
    <property type="entry name" value="PPM-type-like_dom_sf"/>
</dbReference>
<dbReference type="SMART" id="SM00332">
    <property type="entry name" value="PP2Cc"/>
    <property type="match status" value="1"/>
</dbReference>
<feature type="domain" description="PPM-type phosphatase" evidence="6">
    <location>
        <begin position="67"/>
        <end position="374"/>
    </location>
</feature>
<dbReference type="InterPro" id="IPR001932">
    <property type="entry name" value="PPM-type_phosphatase-like_dom"/>
</dbReference>
<evidence type="ECO:0000256" key="2">
    <source>
        <dbReference type="ARBA" id="ARBA00022801"/>
    </source>
</evidence>
<feature type="region of interest" description="Disordered" evidence="5">
    <location>
        <begin position="22"/>
        <end position="59"/>
    </location>
</feature>
<dbReference type="AlphaFoldDB" id="A0AAV5SY04"/>
<comment type="caution">
    <text evidence="7">The sequence shown here is derived from an EMBL/GenBank/DDBJ whole genome shotgun (WGS) entry which is preliminary data.</text>
</comment>
<evidence type="ECO:0000256" key="4">
    <source>
        <dbReference type="RuleBase" id="RU003465"/>
    </source>
</evidence>
<dbReference type="Pfam" id="PF00481">
    <property type="entry name" value="PP2C"/>
    <property type="match status" value="1"/>
</dbReference>
<feature type="region of interest" description="Disordered" evidence="5">
    <location>
        <begin position="679"/>
        <end position="698"/>
    </location>
</feature>
<feature type="compositionally biased region" description="Low complexity" evidence="5">
    <location>
        <begin position="757"/>
        <end position="767"/>
    </location>
</feature>
<dbReference type="EMBL" id="BTSX01000003">
    <property type="protein sequence ID" value="GMS88182.1"/>
    <property type="molecule type" value="Genomic_DNA"/>
</dbReference>
<feature type="compositionally biased region" description="Low complexity" evidence="5">
    <location>
        <begin position="798"/>
        <end position="815"/>
    </location>
</feature>
<evidence type="ECO:0000313" key="8">
    <source>
        <dbReference type="Proteomes" id="UP001432027"/>
    </source>
</evidence>
<dbReference type="Gene3D" id="3.60.40.10">
    <property type="entry name" value="PPM-type phosphatase domain"/>
    <property type="match status" value="1"/>
</dbReference>
<dbReference type="InterPro" id="IPR015655">
    <property type="entry name" value="PP2C"/>
</dbReference>
<evidence type="ECO:0000256" key="3">
    <source>
        <dbReference type="ARBA" id="ARBA00022912"/>
    </source>
</evidence>
<feature type="compositionally biased region" description="Polar residues" evidence="5">
    <location>
        <begin position="393"/>
        <end position="402"/>
    </location>
</feature>
<dbReference type="SUPFAM" id="SSF81606">
    <property type="entry name" value="PP2C-like"/>
    <property type="match status" value="1"/>
</dbReference>
<dbReference type="GO" id="GO:0046872">
    <property type="term" value="F:metal ion binding"/>
    <property type="evidence" value="ECO:0007669"/>
    <property type="project" value="UniProtKB-KW"/>
</dbReference>
<dbReference type="PROSITE" id="PS51746">
    <property type="entry name" value="PPM_2"/>
    <property type="match status" value="1"/>
</dbReference>
<feature type="compositionally biased region" description="Low complexity" evidence="5">
    <location>
        <begin position="626"/>
        <end position="635"/>
    </location>
</feature>
<dbReference type="PROSITE" id="PS01032">
    <property type="entry name" value="PPM_1"/>
    <property type="match status" value="1"/>
</dbReference>
<gene>
    <name evidence="7" type="ORF">PENTCL1PPCAC_10357</name>
</gene>
<dbReference type="InterPro" id="IPR000222">
    <property type="entry name" value="PP2C_BS"/>
</dbReference>
<dbReference type="CDD" id="cd00143">
    <property type="entry name" value="PP2Cc"/>
    <property type="match status" value="1"/>
</dbReference>
<feature type="region of interest" description="Disordered" evidence="5">
    <location>
        <begin position="566"/>
        <end position="668"/>
    </location>
</feature>
<comment type="similarity">
    <text evidence="4">Belongs to the PP2C family.</text>
</comment>
<name>A0AAV5SY04_9BILA</name>
<feature type="region of interest" description="Disordered" evidence="5">
    <location>
        <begin position="706"/>
        <end position="835"/>
    </location>
</feature>
<keyword evidence="1" id="KW-0479">Metal-binding</keyword>
<evidence type="ECO:0000313" key="7">
    <source>
        <dbReference type="EMBL" id="GMS88182.1"/>
    </source>
</evidence>
<sequence>LQRLRCLWMTLCVVSSNEDAQLQSQGSTTNTMEATSSMETQSQDSGYASQPHSSSSSATKYLGQNLRITACANQGGRKYMEDRVHVHVHRCAVTGAVDWTYVAVYDGHGGPEASEYCRQHLLKNIQAEKDFDSENDDEFLEAIRSGFLKTHHTMWKEVDNWERTASGYPSTAGTTASCAFIRRGKLYVGHVGDSAILLTTRSDPELFYRLTEDHKPESHVEKKRIEASGGHVLQKSSVYRVVWTRATLGHVGPIRRTTPTQTIPFLAVARSLGDFWSYVEETQEFAVSPIPDVSVTELTPDHYSIVLASDGLTNVLSAGLESAVMYELAAEEQQRRWFTNPDEHPNPARILMRKTMLAWRRFRADNVSVVSVIFDDEPSASQSIADEEDNQSDEGTVNSTSDLPVELPKETSLDEQLAEHPLCMLHVTNDKLVRYQTAPVVMRYNGAFDNNFCTVDSVGPGFVSHDTERASMMDLFESAEERTDKLEQYYDLLGVGERDVTPENQPPPTSTKNLINRAVGAERAEKRTSMVFTSAAAIIIDELRREGESVVAGAHAAAATVAAAAGAADDTSDRPCTPDNRPGVGQVALRTSRSTSKRKSRIFTGTEEPPRDDKEEEEESAANKPSTSAAAAEATDAAEDDDDVEADVSMVEEESESESSSDDDGLLKLALPFADEVADQRREASMRTPSPIGDDVEGRHLVCSTAVRGTPPCNTTSTEREMVRRVTRSAAATTSSSSKREMVLVDRPATRRHSSRLLDFSSSLSSSPAPRTPKMVLQVEDTPPASIASRTRSHAEEVTPPASLSAAATPSVSVSGSRKRPRTAMMGAPPGTTAATPLLAKISLAAAAAEMNENAESSMESEEAAAPSEKRTPSKWKRSRQPLGSSTRSV</sequence>
<proteinExistence type="inferred from homology"/>
<accession>A0AAV5SY04</accession>
<feature type="compositionally biased region" description="Polar residues" evidence="5">
    <location>
        <begin position="22"/>
        <end position="52"/>
    </location>
</feature>